<name>A0A1F7FEH9_UNCRA</name>
<organism evidence="1 2">
    <name type="scientific">Candidatus Raymondbacteria bacterium RIFOXYD12_FULL_49_13</name>
    <dbReference type="NCBI Taxonomy" id="1817890"/>
    <lineage>
        <taxon>Bacteria</taxon>
        <taxon>Raymondiibacteriota</taxon>
    </lineage>
</organism>
<accession>A0A1F7FEH9</accession>
<dbReference type="Proteomes" id="UP000179243">
    <property type="component" value="Unassembled WGS sequence"/>
</dbReference>
<evidence type="ECO:0000313" key="2">
    <source>
        <dbReference type="Proteomes" id="UP000179243"/>
    </source>
</evidence>
<evidence type="ECO:0000313" key="1">
    <source>
        <dbReference type="EMBL" id="OGK05001.1"/>
    </source>
</evidence>
<proteinExistence type="predicted"/>
<dbReference type="AlphaFoldDB" id="A0A1F7FEH9"/>
<comment type="caution">
    <text evidence="1">The sequence shown here is derived from an EMBL/GenBank/DDBJ whole genome shotgun (WGS) entry which is preliminary data.</text>
</comment>
<sequence>MMKLTKYEKSILTAFKNKEFEIIPTTKKIRATYKAAAEATLLKDKSITIRLNSMDLDKIRELAVHSGKKYQTYIGEILHEHIHGRRRAA</sequence>
<protein>
    <recommendedName>
        <fullName evidence="3">Antitoxin</fullName>
    </recommendedName>
</protein>
<evidence type="ECO:0008006" key="3">
    <source>
        <dbReference type="Google" id="ProtNLM"/>
    </source>
</evidence>
<reference evidence="1 2" key="1">
    <citation type="journal article" date="2016" name="Nat. Commun.">
        <title>Thousands of microbial genomes shed light on interconnected biogeochemical processes in an aquifer system.</title>
        <authorList>
            <person name="Anantharaman K."/>
            <person name="Brown C.T."/>
            <person name="Hug L.A."/>
            <person name="Sharon I."/>
            <person name="Castelle C.J."/>
            <person name="Probst A.J."/>
            <person name="Thomas B.C."/>
            <person name="Singh A."/>
            <person name="Wilkins M.J."/>
            <person name="Karaoz U."/>
            <person name="Brodie E.L."/>
            <person name="Williams K.H."/>
            <person name="Hubbard S.S."/>
            <person name="Banfield J.F."/>
        </authorList>
    </citation>
    <scope>NUCLEOTIDE SEQUENCE [LARGE SCALE GENOMIC DNA]</scope>
</reference>
<dbReference type="EMBL" id="MFYX01000064">
    <property type="protein sequence ID" value="OGK05001.1"/>
    <property type="molecule type" value="Genomic_DNA"/>
</dbReference>
<gene>
    <name evidence="1" type="ORF">A2519_09995</name>
</gene>